<dbReference type="RefSeq" id="WP_119715316.1">
    <property type="nucleotide sequence ID" value="NZ_OMOH01000003.1"/>
</dbReference>
<dbReference type="OrthoDB" id="86160at2"/>
<keyword evidence="1" id="KW-0479">Metal-binding</keyword>
<dbReference type="InterPro" id="IPR015813">
    <property type="entry name" value="Pyrv/PenolPyrv_kinase-like_dom"/>
</dbReference>
<keyword evidence="2 4" id="KW-0456">Lyase</keyword>
<dbReference type="Proteomes" id="UP000265962">
    <property type="component" value="Unassembled WGS sequence"/>
</dbReference>
<dbReference type="Gene3D" id="3.20.20.60">
    <property type="entry name" value="Phosphoenolpyruvate-binding domains"/>
    <property type="match status" value="1"/>
</dbReference>
<dbReference type="GO" id="GO:0016832">
    <property type="term" value="F:aldehyde-lyase activity"/>
    <property type="evidence" value="ECO:0007669"/>
    <property type="project" value="UniProtKB-ARBA"/>
</dbReference>
<dbReference type="EMBL" id="OMOH01000003">
    <property type="protein sequence ID" value="SPF68092.1"/>
    <property type="molecule type" value="Genomic_DNA"/>
</dbReference>
<dbReference type="PANTHER" id="PTHR30502:SF5">
    <property type="entry name" value="2-KETO-3-DEOXY-L-RHAMNONATE ALDOLASE"/>
    <property type="match status" value="1"/>
</dbReference>
<dbReference type="InterPro" id="IPR040442">
    <property type="entry name" value="Pyrv_kinase-like_dom_sf"/>
</dbReference>
<protein>
    <submittedName>
        <fullName evidence="4">HpcH/HpaI aldolase/citrate lyase family</fullName>
    </submittedName>
</protein>
<dbReference type="InterPro" id="IPR050251">
    <property type="entry name" value="HpcH-HpaI_aldolase"/>
</dbReference>
<organism evidence="4 5">
    <name type="scientific">Propionibacterium ruminifibrarum</name>
    <dbReference type="NCBI Taxonomy" id="1962131"/>
    <lineage>
        <taxon>Bacteria</taxon>
        <taxon>Bacillati</taxon>
        <taxon>Actinomycetota</taxon>
        <taxon>Actinomycetes</taxon>
        <taxon>Propionibacteriales</taxon>
        <taxon>Propionibacteriaceae</taxon>
        <taxon>Propionibacterium</taxon>
    </lineage>
</organism>
<evidence type="ECO:0000259" key="3">
    <source>
        <dbReference type="Pfam" id="PF03328"/>
    </source>
</evidence>
<feature type="domain" description="HpcH/HpaI aldolase/citrate lyase" evidence="3">
    <location>
        <begin position="24"/>
        <end position="247"/>
    </location>
</feature>
<dbReference type="FunFam" id="3.20.20.60:FF:000004">
    <property type="entry name" value="5-keto-4-deoxy-D-glucarate aldolase"/>
    <property type="match status" value="1"/>
</dbReference>
<evidence type="ECO:0000313" key="5">
    <source>
        <dbReference type="Proteomes" id="UP000265962"/>
    </source>
</evidence>
<dbReference type="GO" id="GO:0046872">
    <property type="term" value="F:metal ion binding"/>
    <property type="evidence" value="ECO:0007669"/>
    <property type="project" value="UniProtKB-KW"/>
</dbReference>
<dbReference type="Pfam" id="PF03328">
    <property type="entry name" value="HpcH_HpaI"/>
    <property type="match status" value="1"/>
</dbReference>
<evidence type="ECO:0000313" key="4">
    <source>
        <dbReference type="EMBL" id="SPF68092.1"/>
    </source>
</evidence>
<reference evidence="5" key="1">
    <citation type="submission" date="2018-02" db="EMBL/GenBank/DDBJ databases">
        <authorList>
            <person name="Hornung B."/>
        </authorList>
    </citation>
    <scope>NUCLEOTIDE SEQUENCE [LARGE SCALE GENOMIC DNA]</scope>
</reference>
<evidence type="ECO:0000256" key="1">
    <source>
        <dbReference type="ARBA" id="ARBA00022723"/>
    </source>
</evidence>
<name>A0A375I004_9ACTN</name>
<accession>A0A375I004</accession>
<dbReference type="InterPro" id="IPR005000">
    <property type="entry name" value="Aldolase/citrate-lyase_domain"/>
</dbReference>
<proteinExistence type="predicted"/>
<evidence type="ECO:0000256" key="2">
    <source>
        <dbReference type="ARBA" id="ARBA00023239"/>
    </source>
</evidence>
<gene>
    <name evidence="4" type="ORF">PROPJV5_1050</name>
</gene>
<dbReference type="AlphaFoldDB" id="A0A375I004"/>
<dbReference type="GO" id="GO:0005737">
    <property type="term" value="C:cytoplasm"/>
    <property type="evidence" value="ECO:0007669"/>
    <property type="project" value="TreeGrafter"/>
</dbReference>
<keyword evidence="5" id="KW-1185">Reference proteome</keyword>
<sequence length="277" mass="29643">MSTETSHVPLNRLKERLRVGDEPQLGLWLSSGSPAMTEIAAGADFDWGLIDGEHGPNGIESLLAQLRAIAPHRTAPIVRPAETSRVLIKQILDIGAQNLLLPMVDSREDAEMAVASTRYPPRGTRGVGASIARAGQWGRIKNYMMETEDQLCVILQVETREGLAHLDEIVQVEGVDGVFIGPADLGAALGSPPIEELNSIVCECLSKIRRAGLIAGSIALEEATARTYLEAGANLLAIASDTDLLVHSLDDCKSRFADVTTTRDSRRAGSGNKSEKG</sequence>
<dbReference type="SUPFAM" id="SSF51621">
    <property type="entry name" value="Phosphoenolpyruvate/pyruvate domain"/>
    <property type="match status" value="1"/>
</dbReference>
<dbReference type="PANTHER" id="PTHR30502">
    <property type="entry name" value="2-KETO-3-DEOXY-L-RHAMNONATE ALDOLASE"/>
    <property type="match status" value="1"/>
</dbReference>